<comment type="caution">
    <text evidence="1">The sequence shown here is derived from an EMBL/GenBank/DDBJ whole genome shotgun (WGS) entry which is preliminary data.</text>
</comment>
<accession>A0ABQ2BVD1</accession>
<evidence type="ECO:0000313" key="2">
    <source>
        <dbReference type="Proteomes" id="UP000624701"/>
    </source>
</evidence>
<dbReference type="InterPro" id="IPR005901">
    <property type="entry name" value="GLPGLI"/>
</dbReference>
<sequence length="301" mass="33858">MEIIVKLLLVVLLTSTTYAQEFKGVATYKTLTKLGIDIDSTAIGTSKKASANGISISSEMKEQIIAQLKKGSQQTYKLSFDKQQSIYKKEEKLAAPQPNSSGVNISFSFNGGEGDVLYKNTKEKRYTSSSETFGKLFLIQDELQEHDWKLENETKNIGEYTCYKATKTFTRTETVSTVTSFSINDKDEDDKEKKEPETKEVTVVVTAWYTPQIPVSTGPSIYHGLPGLILEVNDGRTTTVCSKIEINPKDGFEIKEPKKGKKVNQEEYDKIIRKKSEEQMEQFRSRRGRNGEGVQMIRIGG</sequence>
<keyword evidence="2" id="KW-1185">Reference proteome</keyword>
<dbReference type="Proteomes" id="UP000624701">
    <property type="component" value="Unassembled WGS sequence"/>
</dbReference>
<reference evidence="2" key="1">
    <citation type="journal article" date="2019" name="Int. J. Syst. Evol. Microbiol.">
        <title>The Global Catalogue of Microorganisms (GCM) 10K type strain sequencing project: providing services to taxonomists for standard genome sequencing and annotation.</title>
        <authorList>
            <consortium name="The Broad Institute Genomics Platform"/>
            <consortium name="The Broad Institute Genome Sequencing Center for Infectious Disease"/>
            <person name="Wu L."/>
            <person name="Ma J."/>
        </authorList>
    </citation>
    <scope>NUCLEOTIDE SEQUENCE [LARGE SCALE GENOMIC DNA]</scope>
    <source>
        <strain evidence="2">CCM 8681</strain>
    </source>
</reference>
<dbReference type="Pfam" id="PF09697">
    <property type="entry name" value="Porph_ging"/>
    <property type="match status" value="1"/>
</dbReference>
<organism evidence="1 2">
    <name type="scientific">Winogradskyella haliclonae</name>
    <dbReference type="NCBI Taxonomy" id="2048558"/>
    <lineage>
        <taxon>Bacteria</taxon>
        <taxon>Pseudomonadati</taxon>
        <taxon>Bacteroidota</taxon>
        <taxon>Flavobacteriia</taxon>
        <taxon>Flavobacteriales</taxon>
        <taxon>Flavobacteriaceae</taxon>
        <taxon>Winogradskyella</taxon>
    </lineage>
</organism>
<dbReference type="NCBIfam" id="TIGR01200">
    <property type="entry name" value="GLPGLI"/>
    <property type="match status" value="1"/>
</dbReference>
<gene>
    <name evidence="1" type="ORF">GCM10011444_01100</name>
</gene>
<evidence type="ECO:0000313" key="1">
    <source>
        <dbReference type="EMBL" id="GGI55801.1"/>
    </source>
</evidence>
<name>A0ABQ2BVD1_9FLAO</name>
<dbReference type="EMBL" id="BMDQ01000001">
    <property type="protein sequence ID" value="GGI55801.1"/>
    <property type="molecule type" value="Genomic_DNA"/>
</dbReference>
<proteinExistence type="predicted"/>
<protein>
    <submittedName>
        <fullName evidence="1">GLPGLI family protein</fullName>
    </submittedName>
</protein>
<dbReference type="RefSeq" id="WP_188372745.1">
    <property type="nucleotide sequence ID" value="NZ_BMDQ01000001.1"/>
</dbReference>